<dbReference type="GO" id="GO:0006887">
    <property type="term" value="P:exocytosis"/>
    <property type="evidence" value="ECO:0007669"/>
    <property type="project" value="TreeGrafter"/>
</dbReference>
<feature type="region of interest" description="Disordered" evidence="4">
    <location>
        <begin position="62"/>
        <end position="151"/>
    </location>
</feature>
<dbReference type="PROSITE" id="PS50004">
    <property type="entry name" value="C2"/>
    <property type="match status" value="2"/>
</dbReference>
<dbReference type="PRINTS" id="PR00360">
    <property type="entry name" value="C2DOMAIN"/>
</dbReference>
<evidence type="ECO:0000256" key="4">
    <source>
        <dbReference type="SAM" id="MobiDB-lite"/>
    </source>
</evidence>
<dbReference type="GO" id="GO:0042043">
    <property type="term" value="F:neurexin family protein binding"/>
    <property type="evidence" value="ECO:0007669"/>
    <property type="project" value="TreeGrafter"/>
</dbReference>
<evidence type="ECO:0000256" key="1">
    <source>
        <dbReference type="ARBA" id="ARBA00004370"/>
    </source>
</evidence>
<feature type="domain" description="C2" evidence="5">
    <location>
        <begin position="358"/>
        <end position="482"/>
    </location>
</feature>
<evidence type="ECO:0000256" key="2">
    <source>
        <dbReference type="ARBA" id="ARBA00022737"/>
    </source>
</evidence>
<sequence>MAVTVEWKIWRTCPLVVDWLPKRCRERVELVSVIVAGRCAVSASHRAKERQSNRISCRRRWGTGRTSVANGHLAPPGKQRTNQRRTGDRLATVAAAEEMTAGTPSGSSDDRGDASPDRRSPTGSLPSAGVMASPRSNRSAVSAGGDDDDEENIDELFQSHASVQSFTDSKRSSNLLSPFTASRESIASYYSDAGEGNYGKIPVTGEVSFGLDYNYKNNIFEIHVKQCRDLAVVDTKKKRSDPYVKTYLLPDKTKSGKRKTRVKKHTLNPSYDETLRYQITKSELENRTLWLTVWHNDTFGRNDFLGEVSIPMDEYTFTKTSPRWYPLQDRFIPPADEQTNSMSRLAYKGDLIVSLKFVTCDYLMNKRRGRGGERGELQVLIKEARNLTAVRANGTSDPFCKGYLLPEKTKHAKQKTPVKKKDCNPTWNHTFVFEDIAWADLKERSLELTVWDHDRFTSNDFLGGVRLGLGTGTSGGRPVDWMDSQGEEVTIWKSMLERPNVWIDGTLILRPSMEGRK</sequence>
<dbReference type="CDD" id="cd04020">
    <property type="entry name" value="C2B_SLP_1-2-3-4"/>
    <property type="match status" value="1"/>
</dbReference>
<organism evidence="6 7">
    <name type="scientific">Paralvinella palmiformis</name>
    <dbReference type="NCBI Taxonomy" id="53620"/>
    <lineage>
        <taxon>Eukaryota</taxon>
        <taxon>Metazoa</taxon>
        <taxon>Spiralia</taxon>
        <taxon>Lophotrochozoa</taxon>
        <taxon>Annelida</taxon>
        <taxon>Polychaeta</taxon>
        <taxon>Sedentaria</taxon>
        <taxon>Canalipalpata</taxon>
        <taxon>Terebellida</taxon>
        <taxon>Terebelliformia</taxon>
        <taxon>Alvinellidae</taxon>
        <taxon>Paralvinella</taxon>
    </lineage>
</organism>
<dbReference type="GO" id="GO:0005886">
    <property type="term" value="C:plasma membrane"/>
    <property type="evidence" value="ECO:0007669"/>
    <property type="project" value="TreeGrafter"/>
</dbReference>
<gene>
    <name evidence="6" type="ORF">LSH36_698g01047</name>
</gene>
<dbReference type="Pfam" id="PF00168">
    <property type="entry name" value="C2"/>
    <property type="match status" value="2"/>
</dbReference>
<dbReference type="CDD" id="cd08521">
    <property type="entry name" value="C2A_SLP"/>
    <property type="match status" value="1"/>
</dbReference>
<dbReference type="Proteomes" id="UP001208570">
    <property type="component" value="Unassembled WGS sequence"/>
</dbReference>
<evidence type="ECO:0000256" key="3">
    <source>
        <dbReference type="ARBA" id="ARBA00023136"/>
    </source>
</evidence>
<dbReference type="Gene3D" id="2.60.40.150">
    <property type="entry name" value="C2 domain"/>
    <property type="match status" value="2"/>
</dbReference>
<dbReference type="InterPro" id="IPR000008">
    <property type="entry name" value="C2_dom"/>
</dbReference>
<dbReference type="GO" id="GO:0070382">
    <property type="term" value="C:exocytic vesicle"/>
    <property type="evidence" value="ECO:0007669"/>
    <property type="project" value="TreeGrafter"/>
</dbReference>
<dbReference type="PRINTS" id="PR00399">
    <property type="entry name" value="SYNAPTOTAGMN"/>
</dbReference>
<dbReference type="AlphaFoldDB" id="A0AAD9MV21"/>
<proteinExistence type="predicted"/>
<comment type="caution">
    <text evidence="6">The sequence shown here is derived from an EMBL/GenBank/DDBJ whole genome shotgun (WGS) entry which is preliminary data.</text>
</comment>
<feature type="domain" description="C2" evidence="5">
    <location>
        <begin position="203"/>
        <end position="325"/>
    </location>
</feature>
<dbReference type="SUPFAM" id="SSF49562">
    <property type="entry name" value="C2 domain (Calcium/lipid-binding domain, CaLB)"/>
    <property type="match status" value="2"/>
</dbReference>
<dbReference type="InterPro" id="IPR043567">
    <property type="entry name" value="SYTL1-5_C2B"/>
</dbReference>
<accession>A0AAD9MV21</accession>
<dbReference type="SMART" id="SM00239">
    <property type="entry name" value="C2"/>
    <property type="match status" value="2"/>
</dbReference>
<dbReference type="FunFam" id="2.60.40.150:FF:000006">
    <property type="entry name" value="Synaptotagmin-like 5, isoform CRA_a"/>
    <property type="match status" value="1"/>
</dbReference>
<dbReference type="EMBL" id="JAODUP010000698">
    <property type="protein sequence ID" value="KAK2145163.1"/>
    <property type="molecule type" value="Genomic_DNA"/>
</dbReference>
<comment type="subcellular location">
    <subcellularLocation>
        <location evidence="1">Membrane</location>
    </subcellularLocation>
</comment>
<dbReference type="InterPro" id="IPR035892">
    <property type="entry name" value="C2_domain_sf"/>
</dbReference>
<keyword evidence="2" id="KW-0677">Repeat</keyword>
<keyword evidence="3" id="KW-0472">Membrane</keyword>
<dbReference type="PANTHER" id="PTHR45716">
    <property type="entry name" value="BITESIZE, ISOFORM I"/>
    <property type="match status" value="1"/>
</dbReference>
<evidence type="ECO:0000259" key="5">
    <source>
        <dbReference type="PROSITE" id="PS50004"/>
    </source>
</evidence>
<dbReference type="InterPro" id="IPR001565">
    <property type="entry name" value="Synaptotagmin"/>
</dbReference>
<feature type="compositionally biased region" description="Basic and acidic residues" evidence="4">
    <location>
        <begin position="108"/>
        <end position="120"/>
    </location>
</feature>
<keyword evidence="7" id="KW-1185">Reference proteome</keyword>
<dbReference type="PANTHER" id="PTHR45716:SF2">
    <property type="entry name" value="BITESIZE, ISOFORM I"/>
    <property type="match status" value="1"/>
</dbReference>
<protein>
    <recommendedName>
        <fullName evidence="5">C2 domain-containing protein</fullName>
    </recommendedName>
</protein>
<evidence type="ECO:0000313" key="7">
    <source>
        <dbReference type="Proteomes" id="UP001208570"/>
    </source>
</evidence>
<name>A0AAD9MV21_9ANNE</name>
<evidence type="ECO:0000313" key="6">
    <source>
        <dbReference type="EMBL" id="KAK2145163.1"/>
    </source>
</evidence>
<reference evidence="6" key="1">
    <citation type="journal article" date="2023" name="Mol. Biol. Evol.">
        <title>Third-Generation Sequencing Reveals the Adaptive Role of the Epigenome in Three Deep-Sea Polychaetes.</title>
        <authorList>
            <person name="Perez M."/>
            <person name="Aroh O."/>
            <person name="Sun Y."/>
            <person name="Lan Y."/>
            <person name="Juniper S.K."/>
            <person name="Young C.R."/>
            <person name="Angers B."/>
            <person name="Qian P.Y."/>
        </authorList>
    </citation>
    <scope>NUCLEOTIDE SEQUENCE</scope>
    <source>
        <strain evidence="6">P08H-3</strain>
    </source>
</reference>